<comment type="caution">
    <text evidence="2">The sequence shown here is derived from an EMBL/GenBank/DDBJ whole genome shotgun (WGS) entry which is preliminary data.</text>
</comment>
<feature type="compositionally biased region" description="Basic and acidic residues" evidence="1">
    <location>
        <begin position="124"/>
        <end position="137"/>
    </location>
</feature>
<feature type="non-terminal residue" evidence="2">
    <location>
        <position position="137"/>
    </location>
</feature>
<dbReference type="EMBL" id="SWJQ01001875">
    <property type="protein sequence ID" value="TRZ07244.1"/>
    <property type="molecule type" value="Genomic_DNA"/>
</dbReference>
<evidence type="ECO:0000313" key="3">
    <source>
        <dbReference type="Proteomes" id="UP000796761"/>
    </source>
</evidence>
<evidence type="ECO:0000256" key="1">
    <source>
        <dbReference type="SAM" id="MobiDB-lite"/>
    </source>
</evidence>
<protein>
    <submittedName>
        <fullName evidence="2">Uncharacterized protein</fullName>
    </submittedName>
</protein>
<keyword evidence="3" id="KW-1185">Reference proteome</keyword>
<feature type="region of interest" description="Disordered" evidence="1">
    <location>
        <begin position="1"/>
        <end position="137"/>
    </location>
</feature>
<dbReference type="AlphaFoldDB" id="A0A8K1D7D5"/>
<sequence>LGRAQRRFEAPKSAKSLLVPRGEGGKRLLHFRAPKKPQNSPPSFAFPSPGAPGGFFPFPGAGKKPRKCGFFWGFPREERRGGRGGRGGGKAAKSAKRAGKTTRSGNQEGKKQNQRGGGGKTKREKAPKERQRQFRLR</sequence>
<gene>
    <name evidence="2" type="ORF">HGM15179_019863</name>
</gene>
<name>A0A8K1D7D5_9PASS</name>
<evidence type="ECO:0000313" key="2">
    <source>
        <dbReference type="EMBL" id="TRZ07244.1"/>
    </source>
</evidence>
<reference evidence="2" key="1">
    <citation type="submission" date="2019-04" db="EMBL/GenBank/DDBJ databases">
        <title>Genome assembly of Zosterops borbonicus 15179.</title>
        <authorList>
            <person name="Leroy T."/>
            <person name="Anselmetti Y."/>
            <person name="Tilak M.-K."/>
            <person name="Nabholz B."/>
        </authorList>
    </citation>
    <scope>NUCLEOTIDE SEQUENCE</scope>
    <source>
        <strain evidence="2">HGM_15179</strain>
        <tissue evidence="2">Muscle</tissue>
    </source>
</reference>
<feature type="compositionally biased region" description="Basic and acidic residues" evidence="1">
    <location>
        <begin position="1"/>
        <end position="12"/>
    </location>
</feature>
<feature type="compositionally biased region" description="Low complexity" evidence="1">
    <location>
        <begin position="41"/>
        <end position="62"/>
    </location>
</feature>
<proteinExistence type="predicted"/>
<accession>A0A8K1D7D5</accession>
<dbReference type="Proteomes" id="UP000796761">
    <property type="component" value="Unassembled WGS sequence"/>
</dbReference>
<organism evidence="2 3">
    <name type="scientific">Zosterops borbonicus</name>
    <dbReference type="NCBI Taxonomy" id="364589"/>
    <lineage>
        <taxon>Eukaryota</taxon>
        <taxon>Metazoa</taxon>
        <taxon>Chordata</taxon>
        <taxon>Craniata</taxon>
        <taxon>Vertebrata</taxon>
        <taxon>Euteleostomi</taxon>
        <taxon>Archelosauria</taxon>
        <taxon>Archosauria</taxon>
        <taxon>Dinosauria</taxon>
        <taxon>Saurischia</taxon>
        <taxon>Theropoda</taxon>
        <taxon>Coelurosauria</taxon>
        <taxon>Aves</taxon>
        <taxon>Neognathae</taxon>
        <taxon>Neoaves</taxon>
        <taxon>Telluraves</taxon>
        <taxon>Australaves</taxon>
        <taxon>Passeriformes</taxon>
        <taxon>Sylvioidea</taxon>
        <taxon>Zosteropidae</taxon>
        <taxon>Zosterops</taxon>
    </lineage>
</organism>
<feature type="non-terminal residue" evidence="2">
    <location>
        <position position="1"/>
    </location>
</feature>